<dbReference type="Pfam" id="PF03137">
    <property type="entry name" value="OATP"/>
    <property type="match status" value="1"/>
</dbReference>
<evidence type="ECO:0000256" key="4">
    <source>
        <dbReference type="ARBA" id="ARBA00022833"/>
    </source>
</evidence>
<evidence type="ECO:0000256" key="6">
    <source>
        <dbReference type="SAM" id="Phobius"/>
    </source>
</evidence>
<dbReference type="GO" id="GO:0016323">
    <property type="term" value="C:basolateral plasma membrane"/>
    <property type="evidence" value="ECO:0007669"/>
    <property type="project" value="TreeGrafter"/>
</dbReference>
<organism evidence="8">
    <name type="scientific">Medioppia subpectinata</name>
    <dbReference type="NCBI Taxonomy" id="1979941"/>
    <lineage>
        <taxon>Eukaryota</taxon>
        <taxon>Metazoa</taxon>
        <taxon>Ecdysozoa</taxon>
        <taxon>Arthropoda</taxon>
        <taxon>Chelicerata</taxon>
        <taxon>Arachnida</taxon>
        <taxon>Acari</taxon>
        <taxon>Acariformes</taxon>
        <taxon>Sarcoptiformes</taxon>
        <taxon>Oribatida</taxon>
        <taxon>Brachypylina</taxon>
        <taxon>Oppioidea</taxon>
        <taxon>Oppiidae</taxon>
        <taxon>Medioppia</taxon>
    </lineage>
</organism>
<evidence type="ECO:0000256" key="1">
    <source>
        <dbReference type="ARBA" id="ARBA00022723"/>
    </source>
</evidence>
<dbReference type="GO" id="GO:0015347">
    <property type="term" value="F:sodium-independent organic anion transmembrane transporter activity"/>
    <property type="evidence" value="ECO:0007669"/>
    <property type="project" value="TreeGrafter"/>
</dbReference>
<dbReference type="Pfam" id="PF01485">
    <property type="entry name" value="IBR"/>
    <property type="match status" value="1"/>
</dbReference>
<name>A0A7R9PZZ3_9ACAR</name>
<dbReference type="AlphaFoldDB" id="A0A7R9PZZ3"/>
<accession>A0A7R9PZZ3</accession>
<feature type="transmembrane region" description="Helical" evidence="6">
    <location>
        <begin position="126"/>
        <end position="150"/>
    </location>
</feature>
<evidence type="ECO:0000313" key="8">
    <source>
        <dbReference type="EMBL" id="CAD7626560.1"/>
    </source>
</evidence>
<keyword evidence="5" id="KW-1015">Disulfide bond</keyword>
<dbReference type="Proteomes" id="UP000759131">
    <property type="component" value="Unassembled WGS sequence"/>
</dbReference>
<dbReference type="GO" id="GO:0043252">
    <property type="term" value="P:sodium-independent organic anion transport"/>
    <property type="evidence" value="ECO:0007669"/>
    <property type="project" value="TreeGrafter"/>
</dbReference>
<proteinExistence type="predicted"/>
<dbReference type="InterPro" id="IPR036259">
    <property type="entry name" value="MFS_trans_sf"/>
</dbReference>
<feature type="domain" description="IBR" evidence="7">
    <location>
        <begin position="280"/>
        <end position="338"/>
    </location>
</feature>
<dbReference type="OrthoDB" id="1431934at2759"/>
<feature type="transmembrane region" description="Helical" evidence="6">
    <location>
        <begin position="157"/>
        <end position="178"/>
    </location>
</feature>
<dbReference type="EMBL" id="OC858513">
    <property type="protein sequence ID" value="CAD7626560.1"/>
    <property type="molecule type" value="Genomic_DNA"/>
</dbReference>
<keyword evidence="4" id="KW-0862">Zinc</keyword>
<dbReference type="SMART" id="SM00647">
    <property type="entry name" value="IBR"/>
    <property type="match status" value="1"/>
</dbReference>
<evidence type="ECO:0000256" key="3">
    <source>
        <dbReference type="ARBA" id="ARBA00022786"/>
    </source>
</evidence>
<dbReference type="PANTHER" id="PTHR11388">
    <property type="entry name" value="ORGANIC ANION TRANSPORTER"/>
    <property type="match status" value="1"/>
</dbReference>
<keyword evidence="9" id="KW-1185">Reference proteome</keyword>
<sequence>MDNLLDPKRVLYAWPDHYASIKDDQVYTTCGLGIVQSMSGTYMIAVLTSVEKRQLKGASVKEVERMDYDTSMRGIWHAVIRVLTNPLFMFNMIGNALRYMGGAGYRITKPKYMESQYRVSGSKANLLTGLTGVVPVGIGILAGGIGIRYLKPKPITLIVYIFALEWVSNSVMFTSIFLGCPPLQLGPNTEFTNTKYTMNAGCNQGCDCTNSVFTPMCSADKVTTYFSPCYAGSYIPYSMIFGAIADSACLIWESTCGKTGCDTMASQIIIKRLVDTDSYDRYEYLTLKHAAGNMPDVCYCPNEQCNWIVEMNNTVGANCGKCKLEFCTKCRKHYHGACDYDEQRERMYCEQEEQANAMIASTTKSCPGCGSPIEVYTTMGLGSWRPQWLQRFGTPFWFIVVYAIIGVVQTRSNCWLPRLRGKRWSLYCMASGYYPGYWQCAERCRLYCLLGIWGRIH</sequence>
<keyword evidence="2" id="KW-0863">Zinc-finger</keyword>
<evidence type="ECO:0000313" key="9">
    <source>
        <dbReference type="Proteomes" id="UP000759131"/>
    </source>
</evidence>
<evidence type="ECO:0000256" key="2">
    <source>
        <dbReference type="ARBA" id="ARBA00022771"/>
    </source>
</evidence>
<dbReference type="PANTHER" id="PTHR11388:SF76">
    <property type="entry name" value="SOLUTE CARRIER ORGANIC ANION TRANSPORTER FAMILY MEMBER"/>
    <property type="match status" value="1"/>
</dbReference>
<keyword evidence="6" id="KW-0472">Membrane</keyword>
<keyword evidence="6" id="KW-1133">Transmembrane helix</keyword>
<protein>
    <recommendedName>
        <fullName evidence="7">IBR domain-containing protein</fullName>
    </recommendedName>
</protein>
<evidence type="ECO:0000259" key="7">
    <source>
        <dbReference type="SMART" id="SM00647"/>
    </source>
</evidence>
<keyword evidence="6" id="KW-0812">Transmembrane</keyword>
<feature type="transmembrane region" description="Helical" evidence="6">
    <location>
        <begin position="75"/>
        <end position="93"/>
    </location>
</feature>
<gene>
    <name evidence="8" type="ORF">OSB1V03_LOCUS6993</name>
</gene>
<dbReference type="SUPFAM" id="SSF103473">
    <property type="entry name" value="MFS general substrate transporter"/>
    <property type="match status" value="1"/>
</dbReference>
<reference evidence="8" key="1">
    <citation type="submission" date="2020-11" db="EMBL/GenBank/DDBJ databases">
        <authorList>
            <person name="Tran Van P."/>
        </authorList>
    </citation>
    <scope>NUCLEOTIDE SEQUENCE</scope>
</reference>
<dbReference type="GO" id="GO:0008270">
    <property type="term" value="F:zinc ion binding"/>
    <property type="evidence" value="ECO:0007669"/>
    <property type="project" value="UniProtKB-KW"/>
</dbReference>
<dbReference type="InterPro" id="IPR002867">
    <property type="entry name" value="IBR_dom"/>
</dbReference>
<keyword evidence="1" id="KW-0479">Metal-binding</keyword>
<dbReference type="EMBL" id="CAJPIZ010003938">
    <property type="protein sequence ID" value="CAG2106990.1"/>
    <property type="molecule type" value="Genomic_DNA"/>
</dbReference>
<dbReference type="InterPro" id="IPR004156">
    <property type="entry name" value="OATP"/>
</dbReference>
<evidence type="ECO:0000256" key="5">
    <source>
        <dbReference type="ARBA" id="ARBA00023157"/>
    </source>
</evidence>
<keyword evidence="3" id="KW-0833">Ubl conjugation pathway</keyword>